<reference evidence="2 3" key="1">
    <citation type="submission" date="2016-03" db="EMBL/GenBank/DDBJ databases">
        <title>Comparative genomics of the ectomycorrhizal sister species Rhizopogon vinicolor and Rhizopogon vesiculosus (Basidiomycota: Boletales) reveals a divergence of the mating type B locus.</title>
        <authorList>
            <person name="Mujic A.B."/>
            <person name="Kuo A."/>
            <person name="Tritt A."/>
            <person name="Lipzen A."/>
            <person name="Chen C."/>
            <person name="Johnson J."/>
            <person name="Sharma A."/>
            <person name="Barry K."/>
            <person name="Grigoriev I.V."/>
            <person name="Spatafora J.W."/>
        </authorList>
    </citation>
    <scope>NUCLEOTIDE SEQUENCE [LARGE SCALE GENOMIC DNA]</scope>
    <source>
        <strain evidence="2 3">AM-OR11-056</strain>
    </source>
</reference>
<accession>A0A1J8QPQ8</accession>
<dbReference type="AlphaFoldDB" id="A0A1J8QPQ8"/>
<name>A0A1J8QPQ8_9AGAM</name>
<organism evidence="2 3">
    <name type="scientific">Rhizopogon vesiculosus</name>
    <dbReference type="NCBI Taxonomy" id="180088"/>
    <lineage>
        <taxon>Eukaryota</taxon>
        <taxon>Fungi</taxon>
        <taxon>Dikarya</taxon>
        <taxon>Basidiomycota</taxon>
        <taxon>Agaricomycotina</taxon>
        <taxon>Agaricomycetes</taxon>
        <taxon>Agaricomycetidae</taxon>
        <taxon>Boletales</taxon>
        <taxon>Suillineae</taxon>
        <taxon>Rhizopogonaceae</taxon>
        <taxon>Rhizopogon</taxon>
    </lineage>
</organism>
<evidence type="ECO:0000313" key="2">
    <source>
        <dbReference type="EMBL" id="OJA11386.1"/>
    </source>
</evidence>
<sequence length="76" mass="8227">MAAAMQHPSDNAVNSQTAQRQAAAGVQGSRVATQGPTQFAQGNNSAADTVEPVFIALPIIPYKYRVIFFEFTMKRL</sequence>
<evidence type="ECO:0000256" key="1">
    <source>
        <dbReference type="SAM" id="MobiDB-lite"/>
    </source>
</evidence>
<dbReference type="Proteomes" id="UP000183567">
    <property type="component" value="Unassembled WGS sequence"/>
</dbReference>
<proteinExistence type="predicted"/>
<keyword evidence="3" id="KW-1185">Reference proteome</keyword>
<protein>
    <submittedName>
        <fullName evidence="2">Uncharacterized protein</fullName>
    </submittedName>
</protein>
<gene>
    <name evidence="2" type="ORF">AZE42_09045</name>
</gene>
<evidence type="ECO:0000313" key="3">
    <source>
        <dbReference type="Proteomes" id="UP000183567"/>
    </source>
</evidence>
<comment type="caution">
    <text evidence="2">The sequence shown here is derived from an EMBL/GenBank/DDBJ whole genome shotgun (WGS) entry which is preliminary data.</text>
</comment>
<feature type="region of interest" description="Disordered" evidence="1">
    <location>
        <begin position="1"/>
        <end position="44"/>
    </location>
</feature>
<dbReference type="EMBL" id="LVVM01005092">
    <property type="protein sequence ID" value="OJA11386.1"/>
    <property type="molecule type" value="Genomic_DNA"/>
</dbReference>
<feature type="compositionally biased region" description="Polar residues" evidence="1">
    <location>
        <begin position="8"/>
        <end position="20"/>
    </location>
</feature>
<feature type="compositionally biased region" description="Polar residues" evidence="1">
    <location>
        <begin position="30"/>
        <end position="44"/>
    </location>
</feature>